<sequence>MTSSHCHHELSRNSNSDLHQRFNIPRVPPLAFNRHASPQADINAYLCLQPALIPDAPVCRDTEMTVIGASLDEVLKVRCHVTADPIDITFEWQFNNSGESFDVDSKRFSTSVGNVSELMYTPASQRDYGTLTCWGSNSIGRQAEPCVFQVVPAAKPSPLTNCTLRAATNHTSDVLEVECRAGYDGGLPQRFILEAYDAYTMRLRLNLSSTETDSPVFRLDLGEMLPPTGEGFPPSLRILVYAQNAKGRSEKLVLEDIMLNDAEKRTDGSTGMSILPIAALLTGSLLTLGIAVLLIVVLAVRRKHRHCGGSHCSHQLDPSKQPKVPGQQASSRPGSMLEINTGDNRYVVAYTLKPAADCGTTPQSHVVANSSVDRQPDILNTPRGADTTTPPGLPRPDALFTPSGAERNRQQQQQSPPTFPNFLFQTLPVFRLASLLVPSTRILWKNKLRVNLRHFGGCITSYSFALFPEAQNLLIRVLGRWERKVLRTTFGGKRTENGWRRLNEEVMDTYMEQVTENKVAGTHRKTSEKKTGEEDTGKKAQKRKEDQRKGSLR</sequence>
<reference evidence="4" key="1">
    <citation type="journal article" date="2023" name="G3 (Bethesda)">
        <title>Whole genome assemblies of Zophobas morio and Tenebrio molitor.</title>
        <authorList>
            <person name="Kaur S."/>
            <person name="Stinson S.A."/>
            <person name="diCenzo G.C."/>
        </authorList>
    </citation>
    <scope>NUCLEOTIDE SEQUENCE</scope>
    <source>
        <strain evidence="4">QUZm001</strain>
    </source>
</reference>
<feature type="region of interest" description="Disordered" evidence="1">
    <location>
        <begin position="514"/>
        <end position="553"/>
    </location>
</feature>
<feature type="transmembrane region" description="Helical" evidence="2">
    <location>
        <begin position="274"/>
        <end position="300"/>
    </location>
</feature>
<feature type="region of interest" description="Disordered" evidence="1">
    <location>
        <begin position="308"/>
        <end position="338"/>
    </location>
</feature>
<dbReference type="CDD" id="cd00096">
    <property type="entry name" value="Ig"/>
    <property type="match status" value="1"/>
</dbReference>
<dbReference type="Gene3D" id="2.60.40.10">
    <property type="entry name" value="Immunoglobulins"/>
    <property type="match status" value="1"/>
</dbReference>
<dbReference type="Proteomes" id="UP001168821">
    <property type="component" value="Unassembled WGS sequence"/>
</dbReference>
<feature type="region of interest" description="Disordered" evidence="1">
    <location>
        <begin position="1"/>
        <end position="21"/>
    </location>
</feature>
<keyword evidence="2" id="KW-0472">Membrane</keyword>
<dbReference type="PANTHER" id="PTHR23278">
    <property type="entry name" value="SIDESTEP PROTEIN"/>
    <property type="match status" value="1"/>
</dbReference>
<organism evidence="4 5">
    <name type="scientific">Zophobas morio</name>
    <dbReference type="NCBI Taxonomy" id="2755281"/>
    <lineage>
        <taxon>Eukaryota</taxon>
        <taxon>Metazoa</taxon>
        <taxon>Ecdysozoa</taxon>
        <taxon>Arthropoda</taxon>
        <taxon>Hexapoda</taxon>
        <taxon>Insecta</taxon>
        <taxon>Pterygota</taxon>
        <taxon>Neoptera</taxon>
        <taxon>Endopterygota</taxon>
        <taxon>Coleoptera</taxon>
        <taxon>Polyphaga</taxon>
        <taxon>Cucujiformia</taxon>
        <taxon>Tenebrionidae</taxon>
        <taxon>Zophobas</taxon>
    </lineage>
</organism>
<evidence type="ECO:0000256" key="1">
    <source>
        <dbReference type="SAM" id="MobiDB-lite"/>
    </source>
</evidence>
<evidence type="ECO:0000256" key="2">
    <source>
        <dbReference type="SAM" id="Phobius"/>
    </source>
</evidence>
<dbReference type="InterPro" id="IPR007110">
    <property type="entry name" value="Ig-like_dom"/>
</dbReference>
<feature type="compositionally biased region" description="Basic and acidic residues" evidence="1">
    <location>
        <begin position="528"/>
        <end position="553"/>
    </location>
</feature>
<accession>A0AA38M9E8</accession>
<evidence type="ECO:0000313" key="5">
    <source>
        <dbReference type="Proteomes" id="UP001168821"/>
    </source>
</evidence>
<dbReference type="PROSITE" id="PS50835">
    <property type="entry name" value="IG_LIKE"/>
    <property type="match status" value="1"/>
</dbReference>
<name>A0AA38M9E8_9CUCU</name>
<keyword evidence="2" id="KW-1133">Transmembrane helix</keyword>
<feature type="region of interest" description="Disordered" evidence="1">
    <location>
        <begin position="362"/>
        <end position="418"/>
    </location>
</feature>
<feature type="compositionally biased region" description="Basic and acidic residues" evidence="1">
    <location>
        <begin position="1"/>
        <end position="11"/>
    </location>
</feature>
<dbReference type="SUPFAM" id="SSF48726">
    <property type="entry name" value="Immunoglobulin"/>
    <property type="match status" value="1"/>
</dbReference>
<dbReference type="EMBL" id="JALNTZ010000006">
    <property type="protein sequence ID" value="KAJ3648203.1"/>
    <property type="molecule type" value="Genomic_DNA"/>
</dbReference>
<dbReference type="InterPro" id="IPR036179">
    <property type="entry name" value="Ig-like_dom_sf"/>
</dbReference>
<comment type="caution">
    <text evidence="4">The sequence shown here is derived from an EMBL/GenBank/DDBJ whole genome shotgun (WGS) entry which is preliminary data.</text>
</comment>
<proteinExistence type="predicted"/>
<feature type="domain" description="Ig-like" evidence="3">
    <location>
        <begin position="50"/>
        <end position="133"/>
    </location>
</feature>
<dbReference type="AlphaFoldDB" id="A0AA38M9E8"/>
<evidence type="ECO:0000259" key="3">
    <source>
        <dbReference type="PROSITE" id="PS50835"/>
    </source>
</evidence>
<gene>
    <name evidence="4" type="ORF">Zmor_020024</name>
</gene>
<evidence type="ECO:0000313" key="4">
    <source>
        <dbReference type="EMBL" id="KAJ3648203.1"/>
    </source>
</evidence>
<keyword evidence="5" id="KW-1185">Reference proteome</keyword>
<dbReference type="InterPro" id="IPR013783">
    <property type="entry name" value="Ig-like_fold"/>
</dbReference>
<keyword evidence="2" id="KW-0812">Transmembrane</keyword>
<protein>
    <recommendedName>
        <fullName evidence="3">Ig-like domain-containing protein</fullName>
    </recommendedName>
</protein>
<dbReference type="PANTHER" id="PTHR23278:SF26">
    <property type="entry name" value="SIDESTEP III, ISOFORM O"/>
    <property type="match status" value="1"/>
</dbReference>
<feature type="compositionally biased region" description="Polar residues" evidence="1">
    <location>
        <begin position="362"/>
        <end position="373"/>
    </location>
</feature>